<dbReference type="InterPro" id="IPR029064">
    <property type="entry name" value="Ribosomal_eL30-like_sf"/>
</dbReference>
<evidence type="ECO:0000313" key="3">
    <source>
        <dbReference type="Proteomes" id="UP000286268"/>
    </source>
</evidence>
<gene>
    <name evidence="2" type="ORF">C1I91_17045</name>
</gene>
<protein>
    <submittedName>
        <fullName evidence="2">50S ribosomal protein L7ae-like protein</fullName>
    </submittedName>
</protein>
<evidence type="ECO:0000259" key="1">
    <source>
        <dbReference type="Pfam" id="PF01248"/>
    </source>
</evidence>
<dbReference type="NCBIfam" id="NF004078">
    <property type="entry name" value="PRK05583.1"/>
    <property type="match status" value="1"/>
</dbReference>
<dbReference type="RefSeq" id="WP_128213934.1">
    <property type="nucleotide sequence ID" value="NZ_CP025746.1"/>
</dbReference>
<feature type="domain" description="Ribosomal protein eL8/eL30/eS12/Gadd45" evidence="1">
    <location>
        <begin position="7"/>
        <end position="94"/>
    </location>
</feature>
<dbReference type="AlphaFoldDB" id="A0A3R5QUW8"/>
<dbReference type="GO" id="GO:0005840">
    <property type="term" value="C:ribosome"/>
    <property type="evidence" value="ECO:0007669"/>
    <property type="project" value="UniProtKB-KW"/>
</dbReference>
<sequence>MNNKFLQFLGLVKKSGNLIEGYNRCEEILKKKKIYLFIFSTELSINSKEKFVRYCKDKNIPFLEKYSKVDLGNSLGRTEINILAITEENMAKKLIELGENI</sequence>
<name>A0A3R5QUW8_9CLOT</name>
<dbReference type="SUPFAM" id="SSF55315">
    <property type="entry name" value="L30e-like"/>
    <property type="match status" value="1"/>
</dbReference>
<dbReference type="Gene3D" id="3.30.1330.30">
    <property type="match status" value="1"/>
</dbReference>
<proteinExistence type="predicted"/>
<dbReference type="InterPro" id="IPR004038">
    <property type="entry name" value="Ribosomal_eL8/eL30/eS12/Gad45"/>
</dbReference>
<keyword evidence="3" id="KW-1185">Reference proteome</keyword>
<dbReference type="Proteomes" id="UP000286268">
    <property type="component" value="Chromosome"/>
</dbReference>
<evidence type="ECO:0000313" key="2">
    <source>
        <dbReference type="EMBL" id="QAA33209.1"/>
    </source>
</evidence>
<accession>A0A3R5QUW8</accession>
<keyword evidence="2" id="KW-0687">Ribonucleoprotein</keyword>
<reference evidence="2 3" key="1">
    <citation type="submission" date="2018-01" db="EMBL/GenBank/DDBJ databases">
        <title>Genome Sequencing and Assembly of Anaerobacter polyendosporus strain CT4.</title>
        <authorList>
            <person name="Tachaapaikoon C."/>
            <person name="Sutheeworapong S."/>
            <person name="Jenjaroenpun P."/>
            <person name="Wongsurawat T."/>
            <person name="Nookeaw I."/>
            <person name="Cheawchanlertfa P."/>
            <person name="Kosugi A."/>
            <person name="Cheevadhanarak S."/>
            <person name="Ratanakhanokchai K."/>
        </authorList>
    </citation>
    <scope>NUCLEOTIDE SEQUENCE [LARGE SCALE GENOMIC DNA]</scope>
    <source>
        <strain evidence="2 3">CT4</strain>
    </source>
</reference>
<dbReference type="Pfam" id="PF01248">
    <property type="entry name" value="Ribosomal_L7Ae"/>
    <property type="match status" value="1"/>
</dbReference>
<dbReference type="KEGG" id="cmah:C1I91_17045"/>
<dbReference type="EMBL" id="CP025746">
    <property type="protein sequence ID" value="QAA33209.1"/>
    <property type="molecule type" value="Genomic_DNA"/>
</dbReference>
<organism evidence="2 3">
    <name type="scientific">Clostridium manihotivorum</name>
    <dbReference type="NCBI Taxonomy" id="2320868"/>
    <lineage>
        <taxon>Bacteria</taxon>
        <taxon>Bacillati</taxon>
        <taxon>Bacillota</taxon>
        <taxon>Clostridia</taxon>
        <taxon>Eubacteriales</taxon>
        <taxon>Clostridiaceae</taxon>
        <taxon>Clostridium</taxon>
    </lineage>
</organism>
<dbReference type="OrthoDB" id="9794863at2"/>
<keyword evidence="2" id="KW-0689">Ribosomal protein</keyword>